<dbReference type="AlphaFoldDB" id="A0A3E0I0T9"/>
<reference evidence="1 2" key="1">
    <citation type="submission" date="2018-08" db="EMBL/GenBank/DDBJ databases">
        <title>Genomic Encyclopedia of Archaeal and Bacterial Type Strains, Phase II (KMG-II): from individual species to whole genera.</title>
        <authorList>
            <person name="Goeker M."/>
        </authorList>
    </citation>
    <scope>NUCLEOTIDE SEQUENCE [LARGE SCALE GENOMIC DNA]</scope>
    <source>
        <strain evidence="1 2">DSM 45791</strain>
    </source>
</reference>
<comment type="caution">
    <text evidence="1">The sequence shown here is derived from an EMBL/GenBank/DDBJ whole genome shotgun (WGS) entry which is preliminary data.</text>
</comment>
<evidence type="ECO:0000313" key="2">
    <source>
        <dbReference type="Proteomes" id="UP000256269"/>
    </source>
</evidence>
<dbReference type="Proteomes" id="UP000256269">
    <property type="component" value="Unassembled WGS sequence"/>
</dbReference>
<protein>
    <submittedName>
        <fullName evidence="1">Asparaginase</fullName>
    </submittedName>
</protein>
<accession>A0A3E0I0T9</accession>
<gene>
    <name evidence="1" type="ORF">BCF44_103264</name>
</gene>
<keyword evidence="2" id="KW-1185">Reference proteome</keyword>
<proteinExistence type="predicted"/>
<organism evidence="1 2">
    <name type="scientific">Kutzneria buriramensis</name>
    <dbReference type="NCBI Taxonomy" id="1045776"/>
    <lineage>
        <taxon>Bacteria</taxon>
        <taxon>Bacillati</taxon>
        <taxon>Actinomycetota</taxon>
        <taxon>Actinomycetes</taxon>
        <taxon>Pseudonocardiales</taxon>
        <taxon>Pseudonocardiaceae</taxon>
        <taxon>Kutzneria</taxon>
    </lineage>
</organism>
<dbReference type="InterPro" id="IPR010349">
    <property type="entry name" value="Asparaginase_II"/>
</dbReference>
<evidence type="ECO:0000313" key="1">
    <source>
        <dbReference type="EMBL" id="REH51815.1"/>
    </source>
</evidence>
<dbReference type="Pfam" id="PF06089">
    <property type="entry name" value="Asparaginase_II"/>
    <property type="match status" value="1"/>
</dbReference>
<dbReference type="PANTHER" id="PTHR42110">
    <property type="entry name" value="L-ASPARAGINASE, PUTATIVE (AFU_ORTHOLOGUE AFUA_3G11890)-RELATED"/>
    <property type="match status" value="1"/>
</dbReference>
<sequence>MHELVAEVWRGDFLESVHHGTVAAVDADGRLVFGVGQPEALAYPRSSNKPFQALAMVRNGLGLDGELLALACASHSGEPFHIEGVRRILAGAGLTEDALQCTADLPLGEAAMADLLAAGGRRAPVYMNCSGKHAAMLATCVANGWSTEDYLDVDHPLQLAARAALEDLSGERVGSIGVDGCGAPLFAISLTGLARAFGRLAAASAGTHERRVADAMSRHPEWVGGTGRDVTDLMRGLPGAVAKDGAEGVYAIGLPDGSAVAVKIADGSTRARPVVLVAALRRLGVDVDAVAEVADVPVLGHGQRVGELRPSFVMVAA</sequence>
<dbReference type="EMBL" id="QUNO01000003">
    <property type="protein sequence ID" value="REH51815.1"/>
    <property type="molecule type" value="Genomic_DNA"/>
</dbReference>
<dbReference type="OrthoDB" id="9780674at2"/>
<name>A0A3E0I0T9_9PSEU</name>
<dbReference type="PANTHER" id="PTHR42110:SF1">
    <property type="entry name" value="L-ASPARAGINASE, PUTATIVE (AFU_ORTHOLOGUE AFUA_3G11890)-RELATED"/>
    <property type="match status" value="1"/>
</dbReference>